<dbReference type="GO" id="GO:0032259">
    <property type="term" value="P:methylation"/>
    <property type="evidence" value="ECO:0007669"/>
    <property type="project" value="UniProtKB-KW"/>
</dbReference>
<dbReference type="SUPFAM" id="SSF53335">
    <property type="entry name" value="S-adenosyl-L-methionine-dependent methyltransferases"/>
    <property type="match status" value="1"/>
</dbReference>
<reference evidence="5 6" key="1">
    <citation type="submission" date="2019-09" db="EMBL/GenBank/DDBJ databases">
        <title>YIM 132548 draft genome.</title>
        <authorList>
            <person name="Jiang L."/>
        </authorList>
    </citation>
    <scope>NUCLEOTIDE SEQUENCE [LARGE SCALE GENOMIC DNA]</scope>
    <source>
        <strain evidence="5 6">YIM 132548</strain>
    </source>
</reference>
<dbReference type="PIRSF" id="PIRSF018005">
    <property type="entry name" value="UCP018005"/>
    <property type="match status" value="1"/>
</dbReference>
<organism evidence="5 6">
    <name type="scientific">Methylobacterium planeticum</name>
    <dbReference type="NCBI Taxonomy" id="2615211"/>
    <lineage>
        <taxon>Bacteria</taxon>
        <taxon>Pseudomonadati</taxon>
        <taxon>Pseudomonadota</taxon>
        <taxon>Alphaproteobacteria</taxon>
        <taxon>Hyphomicrobiales</taxon>
        <taxon>Methylobacteriaceae</taxon>
        <taxon>Methylobacterium</taxon>
    </lineage>
</organism>
<dbReference type="AlphaFoldDB" id="A0A6N6MPD7"/>
<evidence type="ECO:0000313" key="5">
    <source>
        <dbReference type="EMBL" id="KAB1073372.1"/>
    </source>
</evidence>
<dbReference type="Pfam" id="PF10017">
    <property type="entry name" value="Methyltransf_33"/>
    <property type="match status" value="1"/>
</dbReference>
<dbReference type="InterPro" id="IPR051128">
    <property type="entry name" value="EgtD_Methyltrsf_superfamily"/>
</dbReference>
<sequence length="373" mass="40522">MRGCPTATSSTRISAGNSPACASPRSIPDRTSRPVPHPALPSRSWREPVTIKPVFKDATPLSRLPDDRDFLADVLAGFAKPQKQLAAKYFYDAAGSDLFEAITRLPEYYPTRTELGILDARGAEIAAALPRGASLVEFGSGSTVKVRRLLRHLPELAAYVPVDVSESFLRSEAEALRADFPRLRVEPVAADFTQPFTLPQDLGGAAFAGFFPGSTIGNFEPLEAARLLAQFGQELGAGASLIVGVDLVKDPSVLEAAYDDRAGVTAAFNRNLLTRINRELAGDFDPERFQHRAVFNAAASRIEMHLVSTRAQTVTVAARRFAFVEGETIHTENSYKYTIDSFRSLALQAGWTSAAVWTDPQALFSVHALTRAE</sequence>
<dbReference type="InterPro" id="IPR035094">
    <property type="entry name" value="EgtD"/>
</dbReference>
<keyword evidence="2 5" id="KW-0808">Transferase</keyword>
<dbReference type="InterPro" id="IPR029063">
    <property type="entry name" value="SAM-dependent_MTases_sf"/>
</dbReference>
<accession>A0A6N6MPD7</accession>
<dbReference type="InterPro" id="IPR019257">
    <property type="entry name" value="MeTrfase_dom"/>
</dbReference>
<dbReference type="EC" id="2.1.1.44" evidence="5"/>
<gene>
    <name evidence="5" type="primary">egtD</name>
    <name evidence="5" type="ORF">F6X51_11500</name>
</gene>
<feature type="domain" description="Histidine-specific methyltransferase SAM-dependent" evidence="4">
    <location>
        <begin position="72"/>
        <end position="370"/>
    </location>
</feature>
<dbReference type="PANTHER" id="PTHR43397">
    <property type="entry name" value="ERGOTHIONEINE BIOSYNTHESIS PROTEIN 1"/>
    <property type="match status" value="1"/>
</dbReference>
<dbReference type="PANTHER" id="PTHR43397:SF1">
    <property type="entry name" value="ERGOTHIONEINE BIOSYNTHESIS PROTEIN 1"/>
    <property type="match status" value="1"/>
</dbReference>
<evidence type="ECO:0000256" key="2">
    <source>
        <dbReference type="ARBA" id="ARBA00022679"/>
    </source>
</evidence>
<dbReference type="Proteomes" id="UP000441523">
    <property type="component" value="Unassembled WGS sequence"/>
</dbReference>
<evidence type="ECO:0000259" key="4">
    <source>
        <dbReference type="Pfam" id="PF10017"/>
    </source>
</evidence>
<evidence type="ECO:0000256" key="1">
    <source>
        <dbReference type="ARBA" id="ARBA00022603"/>
    </source>
</evidence>
<dbReference type="EMBL" id="VZZJ01000008">
    <property type="protein sequence ID" value="KAB1073372.1"/>
    <property type="molecule type" value="Genomic_DNA"/>
</dbReference>
<comment type="caution">
    <text evidence="5">The sequence shown here is derived from an EMBL/GenBank/DDBJ whole genome shotgun (WGS) entry which is preliminary data.</text>
</comment>
<dbReference type="NCBIfam" id="TIGR03438">
    <property type="entry name" value="egtD_ergothio"/>
    <property type="match status" value="1"/>
</dbReference>
<name>A0A6N6MPD7_9HYPH</name>
<keyword evidence="6" id="KW-1185">Reference proteome</keyword>
<dbReference type="Gene3D" id="3.40.50.150">
    <property type="entry name" value="Vaccinia Virus protein VP39"/>
    <property type="match status" value="1"/>
</dbReference>
<proteinExistence type="predicted"/>
<feature type="region of interest" description="Disordered" evidence="3">
    <location>
        <begin position="1"/>
        <end position="43"/>
    </location>
</feature>
<evidence type="ECO:0000256" key="3">
    <source>
        <dbReference type="SAM" id="MobiDB-lite"/>
    </source>
</evidence>
<keyword evidence="1 5" id="KW-0489">Methyltransferase</keyword>
<evidence type="ECO:0000313" key="6">
    <source>
        <dbReference type="Proteomes" id="UP000441523"/>
    </source>
</evidence>
<protein>
    <submittedName>
        <fullName evidence="5">L-histidine N(Alpha)-methyltransferase</fullName>
        <ecNumber evidence="5">2.1.1.44</ecNumber>
    </submittedName>
</protein>
<dbReference type="InterPro" id="IPR017804">
    <property type="entry name" value="MeTrfase_EgtD-like"/>
</dbReference>
<dbReference type="GO" id="GO:0052706">
    <property type="term" value="F:L-histidine N(alpha)-methyltransferase activity"/>
    <property type="evidence" value="ECO:0007669"/>
    <property type="project" value="UniProtKB-EC"/>
</dbReference>
<feature type="compositionally biased region" description="Polar residues" evidence="3">
    <location>
        <begin position="1"/>
        <end position="17"/>
    </location>
</feature>